<feature type="region of interest" description="Disordered" evidence="2">
    <location>
        <begin position="84"/>
        <end position="108"/>
    </location>
</feature>
<keyword evidence="5" id="KW-1185">Reference proteome</keyword>
<dbReference type="Proteomes" id="UP000623467">
    <property type="component" value="Unassembled WGS sequence"/>
</dbReference>
<dbReference type="PANTHER" id="PTHR10039:SF14">
    <property type="entry name" value="NACHT DOMAIN-CONTAINING PROTEIN"/>
    <property type="match status" value="1"/>
</dbReference>
<evidence type="ECO:0000256" key="1">
    <source>
        <dbReference type="ARBA" id="ARBA00022737"/>
    </source>
</evidence>
<dbReference type="OrthoDB" id="5967843at2759"/>
<accession>A0A8H7DK13</accession>
<reference evidence="4" key="1">
    <citation type="submission" date="2020-05" db="EMBL/GenBank/DDBJ databases">
        <title>Mycena genomes resolve the evolution of fungal bioluminescence.</title>
        <authorList>
            <person name="Tsai I.J."/>
        </authorList>
    </citation>
    <scope>NUCLEOTIDE SEQUENCE</scope>
    <source>
        <strain evidence="4">160909Yilan</strain>
    </source>
</reference>
<evidence type="ECO:0000259" key="3">
    <source>
        <dbReference type="Pfam" id="PF24883"/>
    </source>
</evidence>
<feature type="domain" description="Nephrocystin 3-like N-terminal" evidence="3">
    <location>
        <begin position="215"/>
        <end position="375"/>
    </location>
</feature>
<sequence length="879" mass="99989">MAFCENSQAMHINGGTFYNVAGTMNVQQQIPVATLGKLRRVGECHNHQYLESKEAFRWEQGAHYEPYSTSGCGQIASHLHQLPSTSSFPAASQRESNPTSHDSSLGANSTLTPIAMLRRESALQTVNNYFSGGIGGRGGEGYASGTGGAGGCGMGLNLSFDVSAGNLTMNNLYHHGERGINILHNAVALAALHDSGESFPQPRCHPETRTEMMQKLNEWSMETDPSTTILWLHGPAGAGKSAIMQTFCSELQAARRLGGSFFFKRDHATRGNAKSLFATIAYQLAFSVPWLKAPICRNVEEDPTILARSLQLQLQKLIFEPAWLHPVDDNQKPIMIVIDGLDECESQHVQEDILRGIRGFTSKYHLPFRFIVASRPEAHICEVFESPSFSGEYRSFNVEQSFEDVQKYLSNEFSRIHGEHRTMANIPSPWPSPETLQELVSRSSGYFIYASTVIQFIDDKHYRPTERLAVILDGTSSDSAFDGLDQLYIKILSSIPRQAQLLPVLCAIANFDYHPKGLDKLLGLERGDAWLLLRGLHSVLHIPEEDNHNDWIFSHHASFFEFLENPRRSRDFYIGNVDHRMDLARSLLGLFAGEFQEEIDYFFENEERSPLSFISFVTSLPPSAELLSSIKRLNPDYVFERYEDSEDFDKFLQWLKKIPGAPTDLVELWEDYEYMSFFVTEFDSGKFNPTLNEPSVVPAPDIVFQVPGMRGLLQILMLVMECPERYLREIRPLTGLTWDDLKTTICALRPIIGRDVDKIRELADHMLHGSFFGEIYPWPTLCWDLARQLICRARATGSIKKGLKRSSPLCYELLYDVWTTYDDLSSYPWYMYHVSKWLERFPNPLAQLLAFCRKSCENLDTWDREYEDSHWRKFMNLQG</sequence>
<organism evidence="4 5">
    <name type="scientific">Mycena sanguinolenta</name>
    <dbReference type="NCBI Taxonomy" id="230812"/>
    <lineage>
        <taxon>Eukaryota</taxon>
        <taxon>Fungi</taxon>
        <taxon>Dikarya</taxon>
        <taxon>Basidiomycota</taxon>
        <taxon>Agaricomycotina</taxon>
        <taxon>Agaricomycetes</taxon>
        <taxon>Agaricomycetidae</taxon>
        <taxon>Agaricales</taxon>
        <taxon>Marasmiineae</taxon>
        <taxon>Mycenaceae</taxon>
        <taxon>Mycena</taxon>
    </lineage>
</organism>
<dbReference type="EMBL" id="JACAZH010000001">
    <property type="protein sequence ID" value="KAF7378249.1"/>
    <property type="molecule type" value="Genomic_DNA"/>
</dbReference>
<proteinExistence type="predicted"/>
<comment type="caution">
    <text evidence="4">The sequence shown here is derived from an EMBL/GenBank/DDBJ whole genome shotgun (WGS) entry which is preliminary data.</text>
</comment>
<dbReference type="Pfam" id="PF24883">
    <property type="entry name" value="NPHP3_N"/>
    <property type="match status" value="1"/>
</dbReference>
<evidence type="ECO:0000313" key="4">
    <source>
        <dbReference type="EMBL" id="KAF7378249.1"/>
    </source>
</evidence>
<name>A0A8H7DK13_9AGAR</name>
<gene>
    <name evidence="4" type="ORF">MSAN_00250100</name>
</gene>
<dbReference type="InterPro" id="IPR056884">
    <property type="entry name" value="NPHP3-like_N"/>
</dbReference>
<evidence type="ECO:0000256" key="2">
    <source>
        <dbReference type="SAM" id="MobiDB-lite"/>
    </source>
</evidence>
<protein>
    <submittedName>
        <fullName evidence="4">NACHT domain-containing protein</fullName>
    </submittedName>
</protein>
<keyword evidence="1" id="KW-0677">Repeat</keyword>
<evidence type="ECO:0000313" key="5">
    <source>
        <dbReference type="Proteomes" id="UP000623467"/>
    </source>
</evidence>
<dbReference type="SUPFAM" id="SSF52540">
    <property type="entry name" value="P-loop containing nucleoside triphosphate hydrolases"/>
    <property type="match status" value="1"/>
</dbReference>
<dbReference type="InterPro" id="IPR027417">
    <property type="entry name" value="P-loop_NTPase"/>
</dbReference>
<dbReference type="AlphaFoldDB" id="A0A8H7DK13"/>
<dbReference type="Gene3D" id="3.40.50.300">
    <property type="entry name" value="P-loop containing nucleotide triphosphate hydrolases"/>
    <property type="match status" value="1"/>
</dbReference>
<dbReference type="PANTHER" id="PTHR10039">
    <property type="entry name" value="AMELOGENIN"/>
    <property type="match status" value="1"/>
</dbReference>